<dbReference type="PANTHER" id="PTHR12631:SF10">
    <property type="entry name" value="BETA-XYLOSIDASE-LIKE PROTEIN-RELATED"/>
    <property type="match status" value="1"/>
</dbReference>
<evidence type="ECO:0000256" key="1">
    <source>
        <dbReference type="SAM" id="SignalP"/>
    </source>
</evidence>
<dbReference type="OrthoDB" id="9776971at2"/>
<reference evidence="2 3" key="1">
    <citation type="submission" date="2016-10" db="EMBL/GenBank/DDBJ databases">
        <authorList>
            <person name="de Groot N.N."/>
        </authorList>
    </citation>
    <scope>NUCLEOTIDE SEQUENCE [LARGE SCALE GENOMIC DNA]</scope>
    <source>
        <strain evidence="2 3">GAS232</strain>
    </source>
</reference>
<feature type="chain" id="PRO_5009242373" description="Glycosyl hydrolase family 39" evidence="1">
    <location>
        <begin position="24"/>
        <end position="500"/>
    </location>
</feature>
<proteinExistence type="predicted"/>
<organism evidence="2 3">
    <name type="scientific">Terriglobus roseus</name>
    <dbReference type="NCBI Taxonomy" id="392734"/>
    <lineage>
        <taxon>Bacteria</taxon>
        <taxon>Pseudomonadati</taxon>
        <taxon>Acidobacteriota</taxon>
        <taxon>Terriglobia</taxon>
        <taxon>Terriglobales</taxon>
        <taxon>Acidobacteriaceae</taxon>
        <taxon>Terriglobus</taxon>
    </lineage>
</organism>
<name>A0A1G7Q615_9BACT</name>
<protein>
    <recommendedName>
        <fullName evidence="4">Glycosyl hydrolase family 39</fullName>
    </recommendedName>
</protein>
<evidence type="ECO:0000313" key="2">
    <source>
        <dbReference type="EMBL" id="SDF94027.1"/>
    </source>
</evidence>
<sequence length="500" mass="55962">MRIHHWISVLAVSLGAIPLLANAQQLPAAPAVRVDWAKTVSVSRATPTLQVVVNPQLLRGAKLHDGSFAALKLLGADYVRYVPWLPYPRQAVAELDPPTKERTSWDFQYIDPTLDDFMQATAGHSVMLNFSTMPAWMWKTDKPVTYPADPNQVFWGYTQGTEIVDPTYKQAADYYVRLLSWYTKGGLTDENGKWHASGHHYKVAYWELLNEVESEHHWTPEEYTKFFDVVTEAMRKVQPDLKFVAIAASAPREDGPMWEYFLNPKNHKPGSTVDFISYHFYATPPKGEPIAAMQYTFFDQADGFLTGVRFIEQIKHRMMPDTKSDLNELGVILPTDDDSNQGRGSVPEPEGYWNLASALYAHLYIKLAQLGIDVVGESQLVGYPTQYPSVSMMDYNTAQPNARFWTLKLLHDNFGPGDKLVANTSPGNNMTAQAFVTPRGKKILVLNRRAVAQTFKLGTNTAKSVTYVAPSTGDNPPATKAVGGKEIELEPFEVAVIDVQ</sequence>
<gene>
    <name evidence="2" type="ORF">SAMN05444167_3766</name>
</gene>
<dbReference type="SUPFAM" id="SSF51445">
    <property type="entry name" value="(Trans)glycosidases"/>
    <property type="match status" value="1"/>
</dbReference>
<dbReference type="RefSeq" id="WP_083346511.1">
    <property type="nucleotide sequence ID" value="NZ_LT629690.1"/>
</dbReference>
<dbReference type="AlphaFoldDB" id="A0A1G7Q615"/>
<evidence type="ECO:0008006" key="4">
    <source>
        <dbReference type="Google" id="ProtNLM"/>
    </source>
</evidence>
<dbReference type="InterPro" id="IPR051923">
    <property type="entry name" value="Glycosyl_Hydrolase_39"/>
</dbReference>
<dbReference type="Proteomes" id="UP000182427">
    <property type="component" value="Chromosome I"/>
</dbReference>
<accession>A0A1G7Q615</accession>
<dbReference type="PANTHER" id="PTHR12631">
    <property type="entry name" value="ALPHA-L-IDURONIDASE"/>
    <property type="match status" value="1"/>
</dbReference>
<keyword evidence="3" id="KW-1185">Reference proteome</keyword>
<dbReference type="Gene3D" id="3.20.20.80">
    <property type="entry name" value="Glycosidases"/>
    <property type="match status" value="1"/>
</dbReference>
<dbReference type="InterPro" id="IPR017853">
    <property type="entry name" value="GH"/>
</dbReference>
<keyword evidence="1" id="KW-0732">Signal</keyword>
<dbReference type="GO" id="GO:0004553">
    <property type="term" value="F:hydrolase activity, hydrolyzing O-glycosyl compounds"/>
    <property type="evidence" value="ECO:0007669"/>
    <property type="project" value="TreeGrafter"/>
</dbReference>
<evidence type="ECO:0000313" key="3">
    <source>
        <dbReference type="Proteomes" id="UP000182427"/>
    </source>
</evidence>
<feature type="signal peptide" evidence="1">
    <location>
        <begin position="1"/>
        <end position="23"/>
    </location>
</feature>
<dbReference type="EMBL" id="LT629690">
    <property type="protein sequence ID" value="SDF94027.1"/>
    <property type="molecule type" value="Genomic_DNA"/>
</dbReference>